<reference evidence="5 6" key="1">
    <citation type="journal article" date="2015" name="Genome Announc.">
        <title>Expanding the biotechnology potential of lactobacilli through comparative genomics of 213 strains and associated genera.</title>
        <authorList>
            <person name="Sun Z."/>
            <person name="Harris H.M."/>
            <person name="McCann A."/>
            <person name="Guo C."/>
            <person name="Argimon S."/>
            <person name="Zhang W."/>
            <person name="Yang X."/>
            <person name="Jeffery I.B."/>
            <person name="Cooney J.C."/>
            <person name="Kagawa T.F."/>
            <person name="Liu W."/>
            <person name="Song Y."/>
            <person name="Salvetti E."/>
            <person name="Wrobel A."/>
            <person name="Rasinkangas P."/>
            <person name="Parkhill J."/>
            <person name="Rea M.C."/>
            <person name="O'Sullivan O."/>
            <person name="Ritari J."/>
            <person name="Douillard F.P."/>
            <person name="Paul Ross R."/>
            <person name="Yang R."/>
            <person name="Briner A.E."/>
            <person name="Felis G.E."/>
            <person name="de Vos W.M."/>
            <person name="Barrangou R."/>
            <person name="Klaenhammer T.R."/>
            <person name="Caufield P.W."/>
            <person name="Cui Y."/>
            <person name="Zhang H."/>
            <person name="O'Toole P.W."/>
        </authorList>
    </citation>
    <scope>NUCLEOTIDE SEQUENCE [LARGE SCALE GENOMIC DNA]</scope>
    <source>
        <strain evidence="5 6">DSM 20405</strain>
    </source>
</reference>
<sequence>MKAGEIVEIMERNFPLSLQEEWDVSGFQCGHYEQEVHKIMIALDCDLRTIREAIAKGCDMLITHHPFLFKRLDLNLSGYVGTCIEEAIKNDLVIYSSHTPLDKVAMNNWLCEELGLIEVGECEETGIAKAGKLQEEMSLNDFIEHVKNVFHLDYVRIAGDKETIHTVAVCGGAGADFIHNIDVDAYLTGDIKYHAGEDSTICDMVLVDVGHHVEVIMVEKLKELLQEEIDAEIITSTSPDYFRFA</sequence>
<keyword evidence="6" id="KW-1185">Reference proteome</keyword>
<feature type="binding site" evidence="4">
    <location>
        <position position="65"/>
    </location>
    <ligand>
        <name>a divalent metal cation</name>
        <dbReference type="ChEBI" id="CHEBI:60240"/>
        <label>1</label>
    </ligand>
</feature>
<dbReference type="Pfam" id="PF01784">
    <property type="entry name" value="DUF34_NIF3"/>
    <property type="match status" value="1"/>
</dbReference>
<accession>A0A0R2H7S7</accession>
<gene>
    <name evidence="5" type="ORF">IV49_GL001041</name>
</gene>
<feature type="binding site" evidence="4">
    <location>
        <position position="102"/>
    </location>
    <ligand>
        <name>a divalent metal cation</name>
        <dbReference type="ChEBI" id="CHEBI:60240"/>
        <label>1</label>
    </ligand>
</feature>
<protein>
    <recommendedName>
        <fullName evidence="2">GTP cyclohydrolase 1 type 2 homolog</fullName>
    </recommendedName>
</protein>
<dbReference type="Gene3D" id="3.40.1390.30">
    <property type="entry name" value="NIF3 (NGG1p interacting factor 3)-like"/>
    <property type="match status" value="2"/>
</dbReference>
<dbReference type="FunFam" id="3.40.1390.30:FF:000001">
    <property type="entry name" value="GTP cyclohydrolase 1 type 2"/>
    <property type="match status" value="1"/>
</dbReference>
<dbReference type="PATRIC" id="fig|1410657.5.peg.1082"/>
<feature type="binding site" evidence="4">
    <location>
        <position position="64"/>
    </location>
    <ligand>
        <name>a divalent metal cation</name>
        <dbReference type="ChEBI" id="CHEBI:60240"/>
        <label>2</label>
    </ligand>
</feature>
<proteinExistence type="inferred from homology"/>
<evidence type="ECO:0000256" key="3">
    <source>
        <dbReference type="ARBA" id="ARBA00022723"/>
    </source>
</evidence>
<evidence type="ECO:0000256" key="1">
    <source>
        <dbReference type="ARBA" id="ARBA00006964"/>
    </source>
</evidence>
<dbReference type="PANTHER" id="PTHR13799">
    <property type="entry name" value="NGG1 INTERACTING FACTOR 3"/>
    <property type="match status" value="1"/>
</dbReference>
<evidence type="ECO:0000313" key="6">
    <source>
        <dbReference type="Proteomes" id="UP000051841"/>
    </source>
</evidence>
<evidence type="ECO:0000256" key="4">
    <source>
        <dbReference type="PIRSR" id="PIRSR602678-1"/>
    </source>
</evidence>
<evidence type="ECO:0000256" key="2">
    <source>
        <dbReference type="ARBA" id="ARBA00022112"/>
    </source>
</evidence>
<dbReference type="InterPro" id="IPR002678">
    <property type="entry name" value="DUF34/NIF3"/>
</dbReference>
<comment type="similarity">
    <text evidence="1">Belongs to the GTP cyclohydrolase I type 2/NIF3 family.</text>
</comment>
<dbReference type="PANTHER" id="PTHR13799:SF14">
    <property type="entry name" value="GTP CYCLOHYDROLASE 1 TYPE 2 HOMOLOG"/>
    <property type="match status" value="1"/>
</dbReference>
<dbReference type="NCBIfam" id="TIGR00486">
    <property type="entry name" value="YbgI_SA1388"/>
    <property type="match status" value="1"/>
</dbReference>
<dbReference type="InterPro" id="IPR036069">
    <property type="entry name" value="DUF34/NIF3_sf"/>
</dbReference>
<dbReference type="RefSeq" id="WP_031589659.1">
    <property type="nucleotide sequence ID" value="NZ_JNKN01000032.1"/>
</dbReference>
<name>A0A0R2H7S7_9FIRM</name>
<feature type="binding site" evidence="4">
    <location>
        <position position="214"/>
    </location>
    <ligand>
        <name>a divalent metal cation</name>
        <dbReference type="ChEBI" id="CHEBI:60240"/>
        <label>1</label>
    </ligand>
</feature>
<dbReference type="GO" id="GO:0005737">
    <property type="term" value="C:cytoplasm"/>
    <property type="evidence" value="ECO:0007669"/>
    <property type="project" value="TreeGrafter"/>
</dbReference>
<feature type="binding site" evidence="4">
    <location>
        <position position="211"/>
    </location>
    <ligand>
        <name>a divalent metal cation</name>
        <dbReference type="ChEBI" id="CHEBI:60240"/>
        <label>1</label>
    </ligand>
</feature>
<evidence type="ECO:0000313" key="5">
    <source>
        <dbReference type="EMBL" id="KRN48833.1"/>
    </source>
</evidence>
<dbReference type="GO" id="GO:0046872">
    <property type="term" value="F:metal ion binding"/>
    <property type="evidence" value="ECO:0007669"/>
    <property type="project" value="UniProtKB-KW"/>
</dbReference>
<dbReference type="EMBL" id="JQBL01000028">
    <property type="protein sequence ID" value="KRN48833.1"/>
    <property type="molecule type" value="Genomic_DNA"/>
</dbReference>
<dbReference type="Proteomes" id="UP000051841">
    <property type="component" value="Unassembled WGS sequence"/>
</dbReference>
<keyword evidence="3 4" id="KW-0479">Metal-binding</keyword>
<dbReference type="SUPFAM" id="SSF102705">
    <property type="entry name" value="NIF3 (NGG1p interacting factor 3)-like"/>
    <property type="match status" value="1"/>
</dbReference>
<dbReference type="AlphaFoldDB" id="A0A0R2H7S7"/>
<comment type="caution">
    <text evidence="5">The sequence shown here is derived from an EMBL/GenBank/DDBJ whole genome shotgun (WGS) entry which is preliminary data.</text>
</comment>
<organism evidence="5 6">
    <name type="scientific">Kandleria vitulina DSM 20405</name>
    <dbReference type="NCBI Taxonomy" id="1410657"/>
    <lineage>
        <taxon>Bacteria</taxon>
        <taxon>Bacillati</taxon>
        <taxon>Bacillota</taxon>
        <taxon>Erysipelotrichia</taxon>
        <taxon>Erysipelotrichales</taxon>
        <taxon>Coprobacillaceae</taxon>
        <taxon>Kandleria</taxon>
    </lineage>
</organism>